<reference evidence="2 3" key="1">
    <citation type="submission" date="2018-12" db="EMBL/GenBank/DDBJ databases">
        <authorList>
            <person name="Sun L."/>
            <person name="Chen Z."/>
        </authorList>
    </citation>
    <scope>NUCLEOTIDE SEQUENCE [LARGE SCALE GENOMIC DNA]</scope>
    <source>
        <strain evidence="2 3">3-5-3</strain>
    </source>
</reference>
<accession>A0A433X1R2</accession>
<evidence type="ECO:0000256" key="1">
    <source>
        <dbReference type="SAM" id="Phobius"/>
    </source>
</evidence>
<keyword evidence="1" id="KW-1133">Transmembrane helix</keyword>
<dbReference type="RefSeq" id="WP_127200798.1">
    <property type="nucleotide sequence ID" value="NZ_RZNX01000012.1"/>
</dbReference>
<evidence type="ECO:0000313" key="3">
    <source>
        <dbReference type="Proteomes" id="UP000272464"/>
    </source>
</evidence>
<feature type="transmembrane region" description="Helical" evidence="1">
    <location>
        <begin position="122"/>
        <end position="143"/>
    </location>
</feature>
<keyword evidence="1" id="KW-0812">Transmembrane</keyword>
<feature type="transmembrane region" description="Helical" evidence="1">
    <location>
        <begin position="208"/>
        <end position="229"/>
    </location>
</feature>
<sequence length="271" mass="31008">MRYIRNGWQSTKDQFPVVIILFLYQLLWGVFLYRLINSAIIPLLQRYPDPAPSELSRVLFLVEGQLDLKYSSEVHWYFWLLAGMFILRMVLTPLIQAGILYGLRPLTQDGAGLVFFQGIGRLWKPVTLFYLIELIFVLGPAYWLGPKLLDLLVQGIQTGGYPVLYTAIYILGWLIYGYLIHQILLYAKFGYIFGEGMLSSILSCLRRLLTVASISLIVGGAALLLFGTFSTASLIWTGFLALILQQSYPFIRALLNIWHIASQYHLWNDKN</sequence>
<keyword evidence="3" id="KW-1185">Reference proteome</keyword>
<dbReference type="AlphaFoldDB" id="A0A433X1R2"/>
<evidence type="ECO:0000313" key="2">
    <source>
        <dbReference type="EMBL" id="RUT28059.1"/>
    </source>
</evidence>
<keyword evidence="1" id="KW-0472">Membrane</keyword>
<evidence type="ECO:0008006" key="4">
    <source>
        <dbReference type="Google" id="ProtNLM"/>
    </source>
</evidence>
<proteinExistence type="predicted"/>
<dbReference type="EMBL" id="RZNX01000012">
    <property type="protein sequence ID" value="RUT28059.1"/>
    <property type="molecule type" value="Genomic_DNA"/>
</dbReference>
<organism evidence="2 3">
    <name type="scientific">Paenibacillus zeisoli</name>
    <dbReference type="NCBI Taxonomy" id="2496267"/>
    <lineage>
        <taxon>Bacteria</taxon>
        <taxon>Bacillati</taxon>
        <taxon>Bacillota</taxon>
        <taxon>Bacilli</taxon>
        <taxon>Bacillales</taxon>
        <taxon>Paenibacillaceae</taxon>
        <taxon>Paenibacillus</taxon>
    </lineage>
</organism>
<gene>
    <name evidence="2" type="ORF">EJP77_18770</name>
</gene>
<feature type="transmembrane region" description="Helical" evidence="1">
    <location>
        <begin position="163"/>
        <end position="187"/>
    </location>
</feature>
<comment type="caution">
    <text evidence="2">The sequence shown here is derived from an EMBL/GenBank/DDBJ whole genome shotgun (WGS) entry which is preliminary data.</text>
</comment>
<name>A0A433X1R2_9BACL</name>
<dbReference type="OrthoDB" id="2677607at2"/>
<feature type="transmembrane region" description="Helical" evidence="1">
    <location>
        <begin position="235"/>
        <end position="255"/>
    </location>
</feature>
<dbReference type="Proteomes" id="UP000272464">
    <property type="component" value="Unassembled WGS sequence"/>
</dbReference>
<feature type="transmembrane region" description="Helical" evidence="1">
    <location>
        <begin position="76"/>
        <end position="101"/>
    </location>
</feature>
<protein>
    <recommendedName>
        <fullName evidence="4">DUF975 family protein</fullName>
    </recommendedName>
</protein>
<feature type="transmembrane region" description="Helical" evidence="1">
    <location>
        <begin position="15"/>
        <end position="36"/>
    </location>
</feature>